<evidence type="ECO:0000313" key="2">
    <source>
        <dbReference type="Proteomes" id="UP001233271"/>
    </source>
</evidence>
<dbReference type="InterPro" id="IPR011009">
    <property type="entry name" value="Kinase-like_dom_sf"/>
</dbReference>
<name>A0AA48HY15_9TREE</name>
<protein>
    <recommendedName>
        <fullName evidence="3">Protein kinase domain-containing protein</fullName>
    </recommendedName>
</protein>
<dbReference type="GeneID" id="85491480"/>
<organism evidence="1 2">
    <name type="scientific">Cutaneotrichosporon cavernicola</name>
    <dbReference type="NCBI Taxonomy" id="279322"/>
    <lineage>
        <taxon>Eukaryota</taxon>
        <taxon>Fungi</taxon>
        <taxon>Dikarya</taxon>
        <taxon>Basidiomycota</taxon>
        <taxon>Agaricomycotina</taxon>
        <taxon>Tremellomycetes</taxon>
        <taxon>Trichosporonales</taxon>
        <taxon>Trichosporonaceae</taxon>
        <taxon>Cutaneotrichosporon</taxon>
    </lineage>
</organism>
<reference evidence="1" key="1">
    <citation type="journal article" date="2023" name="BMC Genomics">
        <title>Chromosome-level genome assemblies of Cutaneotrichosporon spp. (Trichosporonales, Basidiomycota) reveal imbalanced evolution between nucleotide sequences and chromosome synteny.</title>
        <authorList>
            <person name="Kobayashi Y."/>
            <person name="Kayamori A."/>
            <person name="Aoki K."/>
            <person name="Shiwa Y."/>
            <person name="Matsutani M."/>
            <person name="Fujita N."/>
            <person name="Sugita T."/>
            <person name="Iwasaki W."/>
            <person name="Tanaka N."/>
            <person name="Takashima M."/>
        </authorList>
    </citation>
    <scope>NUCLEOTIDE SEQUENCE</scope>
    <source>
        <strain evidence="1">HIS019</strain>
    </source>
</reference>
<keyword evidence="2" id="KW-1185">Reference proteome</keyword>
<sequence>MSIQCFSTKPSVEPGRPLSKMPQARRAVVALPRRRALVYKATDAIVVGPRSRAVSLPPSSPPAVLVPVSRPSPVLHENCDVDLGDRITLSLPTSFGGVPVIDHVDFYKADTYTFRHNYEQLWHVLCSSGPTDCEYLDADDDLDGEAVEDVEDELYELDDEQDPEDILEVLLPTRHNVSVRNATLSLHTYLLSGRIFAAFAGTVSYTTQCGVHSTTLVAKIHRPTTHTVSQLYETAAEATIYARMPDGIAPRFHGLFVKMAGERMVTSILEYAGTPIATTRAARALRCDYKEAIVRLYNSLHEAGIIHVSCTPKHWLCADGCFRLIDFGCRWVRDGAPVGRVIEPSAFTFQAAEEMAKVRRTLGLPVWAKS</sequence>
<dbReference type="SUPFAM" id="SSF56112">
    <property type="entry name" value="Protein kinase-like (PK-like)"/>
    <property type="match status" value="1"/>
</dbReference>
<accession>A0AA48HY15</accession>
<dbReference type="Proteomes" id="UP001233271">
    <property type="component" value="Chromosome 1"/>
</dbReference>
<evidence type="ECO:0008006" key="3">
    <source>
        <dbReference type="Google" id="ProtNLM"/>
    </source>
</evidence>
<proteinExistence type="predicted"/>
<dbReference type="AlphaFoldDB" id="A0AA48HY15"/>
<dbReference type="KEGG" id="ccac:CcaHIS019_0103270"/>
<dbReference type="RefSeq" id="XP_060452875.1">
    <property type="nucleotide sequence ID" value="XM_060599089.1"/>
</dbReference>
<dbReference type="EMBL" id="AP028212">
    <property type="protein sequence ID" value="BEI87609.1"/>
    <property type="molecule type" value="Genomic_DNA"/>
</dbReference>
<evidence type="ECO:0000313" key="1">
    <source>
        <dbReference type="EMBL" id="BEI87609.1"/>
    </source>
</evidence>
<gene>
    <name evidence="1" type="ORF">CcaverHIS019_0103270</name>
</gene>